<feature type="domain" description="TIR" evidence="3">
    <location>
        <begin position="1"/>
        <end position="128"/>
    </location>
</feature>
<dbReference type="AlphaFoldDB" id="A0A1A8XYF6"/>
<sequence>MADIFLSYSREDEARIKSLVTEFEAQGWTVFWDRRIPAGETWRSYIGTALQDARCIVVAWSQSSVESQWVAEEADEGKARKILVPVLLDQVPAPRGFREIQAADISGWQPGQASERFTELIGDLRRILGKPSASAREMPPAGQPFTPERKAEGQAGGRSMHGRRTVLVALLAVFAIGIAGYFVVESLQTGKQHVPSPSIPMQVARDRAVTAEATRPGGSWLVVAGSFGRDDLQSAERHHLRLTRAGLDTTVIDSNDYPLLAPNLWVVAIGPFESRETANAALSRVRTTVPDAYTKMGR</sequence>
<dbReference type="RefSeq" id="WP_186411694.1">
    <property type="nucleotide sequence ID" value="NZ_FLQY01000268.1"/>
</dbReference>
<dbReference type="Proteomes" id="UP000199600">
    <property type="component" value="Unassembled WGS sequence"/>
</dbReference>
<dbReference type="GO" id="GO:0042834">
    <property type="term" value="F:peptidoglycan binding"/>
    <property type="evidence" value="ECO:0007669"/>
    <property type="project" value="InterPro"/>
</dbReference>
<dbReference type="InterPro" id="IPR036680">
    <property type="entry name" value="SPOR-like_sf"/>
</dbReference>
<dbReference type="SUPFAM" id="SSF52200">
    <property type="entry name" value="Toll/Interleukin receptor TIR domain"/>
    <property type="match status" value="1"/>
</dbReference>
<dbReference type="InterPro" id="IPR000157">
    <property type="entry name" value="TIR_dom"/>
</dbReference>
<keyword evidence="2" id="KW-0472">Membrane</keyword>
<keyword evidence="2" id="KW-0812">Transmembrane</keyword>
<evidence type="ECO:0000313" key="5">
    <source>
        <dbReference type="EMBL" id="SBT09702.1"/>
    </source>
</evidence>
<proteinExistence type="predicted"/>
<reference evidence="5 6" key="1">
    <citation type="submission" date="2016-06" db="EMBL/GenBank/DDBJ databases">
        <authorList>
            <person name="Kjaerup R.B."/>
            <person name="Dalgaard T.S."/>
            <person name="Juul-Madsen H.R."/>
        </authorList>
    </citation>
    <scope>NUCLEOTIDE SEQUENCE [LARGE SCALE GENOMIC DNA]</scope>
    <source>
        <strain evidence="5">2</strain>
    </source>
</reference>
<name>A0A1A8XYF6_9RHOO</name>
<dbReference type="Pfam" id="PF05036">
    <property type="entry name" value="SPOR"/>
    <property type="match status" value="1"/>
</dbReference>
<keyword evidence="6" id="KW-1185">Reference proteome</keyword>
<feature type="domain" description="SPOR" evidence="4">
    <location>
        <begin position="214"/>
        <end position="298"/>
    </location>
</feature>
<organism evidence="5 6">
    <name type="scientific">Candidatus Propionivibrio aalborgensis</name>
    <dbReference type="NCBI Taxonomy" id="1860101"/>
    <lineage>
        <taxon>Bacteria</taxon>
        <taxon>Pseudomonadati</taxon>
        <taxon>Pseudomonadota</taxon>
        <taxon>Betaproteobacteria</taxon>
        <taxon>Rhodocyclales</taxon>
        <taxon>Rhodocyclaceae</taxon>
        <taxon>Propionivibrio</taxon>
    </lineage>
</organism>
<dbReference type="InterPro" id="IPR007730">
    <property type="entry name" value="SPOR-like_dom"/>
</dbReference>
<evidence type="ECO:0000256" key="2">
    <source>
        <dbReference type="SAM" id="Phobius"/>
    </source>
</evidence>
<accession>A0A1A8XYF6</accession>
<gene>
    <name evidence="5" type="ORF">PROAA_340025</name>
</gene>
<protein>
    <submittedName>
        <fullName evidence="5">Uncharacterized protein</fullName>
    </submittedName>
</protein>
<dbReference type="InterPro" id="IPR035897">
    <property type="entry name" value="Toll_tir_struct_dom_sf"/>
</dbReference>
<evidence type="ECO:0000256" key="1">
    <source>
        <dbReference type="SAM" id="MobiDB-lite"/>
    </source>
</evidence>
<evidence type="ECO:0000313" key="6">
    <source>
        <dbReference type="Proteomes" id="UP000199600"/>
    </source>
</evidence>
<keyword evidence="2" id="KW-1133">Transmembrane helix</keyword>
<dbReference type="GO" id="GO:0007165">
    <property type="term" value="P:signal transduction"/>
    <property type="evidence" value="ECO:0007669"/>
    <property type="project" value="InterPro"/>
</dbReference>
<evidence type="ECO:0000259" key="3">
    <source>
        <dbReference type="PROSITE" id="PS50104"/>
    </source>
</evidence>
<dbReference type="SUPFAM" id="SSF110997">
    <property type="entry name" value="Sporulation related repeat"/>
    <property type="match status" value="1"/>
</dbReference>
<dbReference type="EMBL" id="FLQY01000268">
    <property type="protein sequence ID" value="SBT09702.1"/>
    <property type="molecule type" value="Genomic_DNA"/>
</dbReference>
<evidence type="ECO:0000259" key="4">
    <source>
        <dbReference type="PROSITE" id="PS51724"/>
    </source>
</evidence>
<dbReference type="Gene3D" id="3.40.50.10140">
    <property type="entry name" value="Toll/interleukin-1 receptor homology (TIR) domain"/>
    <property type="match status" value="1"/>
</dbReference>
<feature type="transmembrane region" description="Helical" evidence="2">
    <location>
        <begin position="166"/>
        <end position="184"/>
    </location>
</feature>
<dbReference type="Gene3D" id="3.30.70.1070">
    <property type="entry name" value="Sporulation related repeat"/>
    <property type="match status" value="1"/>
</dbReference>
<dbReference type="PROSITE" id="PS51724">
    <property type="entry name" value="SPOR"/>
    <property type="match status" value="1"/>
</dbReference>
<dbReference type="Pfam" id="PF13676">
    <property type="entry name" value="TIR_2"/>
    <property type="match status" value="1"/>
</dbReference>
<feature type="region of interest" description="Disordered" evidence="1">
    <location>
        <begin position="132"/>
        <end position="158"/>
    </location>
</feature>
<dbReference type="PROSITE" id="PS50104">
    <property type="entry name" value="TIR"/>
    <property type="match status" value="1"/>
</dbReference>